<sequence>MIKKQAVLLLSALLVTACSQAEANVLEPKQLSEIEQRYLQVGNSHSFVYDVSRFEPPEKTFSFQLDVYENGQFSNEWSQEIYRMNADEGETLFADWEEMVITIDSPNSYENEDETALYEAGLVLFQEGGSMKSRQPIELPKLEEGEVVSIASGTLDFNEKGQSLVTFSCDEEVPSTASTEDGLAETIEACEYVFVFRLEWD</sequence>
<evidence type="ECO:0000313" key="1">
    <source>
        <dbReference type="EMBL" id="PAE88754.1"/>
    </source>
</evidence>
<dbReference type="EMBL" id="NPCC01000012">
    <property type="protein sequence ID" value="PAE88754.1"/>
    <property type="molecule type" value="Genomic_DNA"/>
</dbReference>
<proteinExistence type="predicted"/>
<reference evidence="1 2" key="1">
    <citation type="submission" date="2017-07" db="EMBL/GenBank/DDBJ databases">
        <title>Isolation and whole genome analysis of endospore-forming bacteria from heroin.</title>
        <authorList>
            <person name="Kalinowski J."/>
            <person name="Ahrens B."/>
            <person name="Al-Dilaimi A."/>
            <person name="Winkler A."/>
            <person name="Wibberg D."/>
            <person name="Schleenbecker U."/>
            <person name="Ruckert C."/>
            <person name="Wolfel R."/>
            <person name="Grass G."/>
        </authorList>
    </citation>
    <scope>NUCLEOTIDE SEQUENCE [LARGE SCALE GENOMIC DNA]</scope>
    <source>
        <strain evidence="1 2">7539</strain>
    </source>
</reference>
<dbReference type="RefSeq" id="WP_035205794.1">
    <property type="nucleotide sequence ID" value="NZ_BOQQ01000004.1"/>
</dbReference>
<comment type="caution">
    <text evidence="1">The sequence shown here is derived from an EMBL/GenBank/DDBJ whole genome shotgun (WGS) entry which is preliminary data.</text>
</comment>
<gene>
    <name evidence="1" type="ORF">CHH72_10265</name>
</gene>
<evidence type="ECO:0008006" key="3">
    <source>
        <dbReference type="Google" id="ProtNLM"/>
    </source>
</evidence>
<name>A0A268NZ22_SHOCL</name>
<dbReference type="AlphaFoldDB" id="A0A268NZ22"/>
<dbReference type="PROSITE" id="PS51257">
    <property type="entry name" value="PROKAR_LIPOPROTEIN"/>
    <property type="match status" value="1"/>
</dbReference>
<dbReference type="Proteomes" id="UP000216207">
    <property type="component" value="Unassembled WGS sequence"/>
</dbReference>
<accession>A0A268NZ22</accession>
<organism evidence="1 2">
    <name type="scientific">Shouchella clausii</name>
    <name type="common">Alkalihalobacillus clausii</name>
    <dbReference type="NCBI Taxonomy" id="79880"/>
    <lineage>
        <taxon>Bacteria</taxon>
        <taxon>Bacillati</taxon>
        <taxon>Bacillota</taxon>
        <taxon>Bacilli</taxon>
        <taxon>Bacillales</taxon>
        <taxon>Bacillaceae</taxon>
        <taxon>Shouchella</taxon>
    </lineage>
</organism>
<evidence type="ECO:0000313" key="2">
    <source>
        <dbReference type="Proteomes" id="UP000216207"/>
    </source>
</evidence>
<protein>
    <recommendedName>
        <fullName evidence="3">Lipoprotein</fullName>
    </recommendedName>
</protein>